<evidence type="ECO:0000313" key="2">
    <source>
        <dbReference type="EMBL" id="QRC92255.1"/>
    </source>
</evidence>
<dbReference type="AlphaFoldDB" id="A0A7U2EWC1"/>
<organism evidence="2 3">
    <name type="scientific">Phaeosphaeria nodorum (strain SN15 / ATCC MYA-4574 / FGSC 10173)</name>
    <name type="common">Glume blotch fungus</name>
    <name type="synonym">Parastagonospora nodorum</name>
    <dbReference type="NCBI Taxonomy" id="321614"/>
    <lineage>
        <taxon>Eukaryota</taxon>
        <taxon>Fungi</taxon>
        <taxon>Dikarya</taxon>
        <taxon>Ascomycota</taxon>
        <taxon>Pezizomycotina</taxon>
        <taxon>Dothideomycetes</taxon>
        <taxon>Pleosporomycetidae</taxon>
        <taxon>Pleosporales</taxon>
        <taxon>Pleosporineae</taxon>
        <taxon>Phaeosphaeriaceae</taxon>
        <taxon>Parastagonospora</taxon>
    </lineage>
</organism>
<evidence type="ECO:0000256" key="1">
    <source>
        <dbReference type="SAM" id="MobiDB-lite"/>
    </source>
</evidence>
<evidence type="ECO:0000313" key="3">
    <source>
        <dbReference type="Proteomes" id="UP000663193"/>
    </source>
</evidence>
<dbReference type="EMBL" id="CP069024">
    <property type="protein sequence ID" value="QRC92255.1"/>
    <property type="molecule type" value="Genomic_DNA"/>
</dbReference>
<feature type="compositionally biased region" description="Basic residues" evidence="1">
    <location>
        <begin position="1"/>
        <end position="10"/>
    </location>
</feature>
<reference evidence="3" key="1">
    <citation type="journal article" date="2021" name="BMC Genomics">
        <title>Chromosome-level genome assembly and manually-curated proteome of model necrotroph Parastagonospora nodorum Sn15 reveals a genome-wide trove of candidate effector homologs, and redundancy of virulence-related functions within an accessory chromosome.</title>
        <authorList>
            <person name="Bertazzoni S."/>
            <person name="Jones D.A.B."/>
            <person name="Phan H.T."/>
            <person name="Tan K.-C."/>
            <person name="Hane J.K."/>
        </authorList>
    </citation>
    <scope>NUCLEOTIDE SEQUENCE [LARGE SCALE GENOMIC DNA]</scope>
    <source>
        <strain evidence="3">SN15 / ATCC MYA-4574 / FGSC 10173)</strain>
    </source>
</reference>
<feature type="region of interest" description="Disordered" evidence="1">
    <location>
        <begin position="1"/>
        <end position="33"/>
    </location>
</feature>
<accession>A0A7U2EWC1</accession>
<proteinExistence type="predicted"/>
<dbReference type="Proteomes" id="UP000663193">
    <property type="component" value="Chromosome 2"/>
</dbReference>
<gene>
    <name evidence="2" type="ORF">JI435_402140</name>
</gene>
<dbReference type="VEuPathDB" id="FungiDB:JI435_402140"/>
<name>A0A7U2EWC1_PHANO</name>
<protein>
    <submittedName>
        <fullName evidence="2">Uncharacterized protein</fullName>
    </submittedName>
</protein>
<feature type="compositionally biased region" description="Polar residues" evidence="1">
    <location>
        <begin position="21"/>
        <end position="33"/>
    </location>
</feature>
<sequence length="82" mass="8972">MASPVPRRHPNAASTAMMAQAPSNKSITYSTQSPGSVVFNRTNFQRSTPHTPHPPTNRIAPLHHNVAPPFVGKAKRFCQENV</sequence>
<keyword evidence="3" id="KW-1185">Reference proteome</keyword>